<evidence type="ECO:0000259" key="3">
    <source>
        <dbReference type="Pfam" id="PF00294"/>
    </source>
</evidence>
<evidence type="ECO:0000256" key="1">
    <source>
        <dbReference type="ARBA" id="ARBA00022679"/>
    </source>
</evidence>
<evidence type="ECO:0000313" key="5">
    <source>
        <dbReference type="Proteomes" id="UP000831562"/>
    </source>
</evidence>
<dbReference type="Proteomes" id="UP000831562">
    <property type="component" value="Chromosome"/>
</dbReference>
<dbReference type="InterPro" id="IPR036388">
    <property type="entry name" value="WH-like_DNA-bd_sf"/>
</dbReference>
<sequence length="360" mass="39179">MLTNREQMIFNWIKEQPSITQKEIAERAGISRSSVSVHISNLTAKGAILGRRYILSERPYFIVIGAANMDIAGRPDTSLVAGDSNPGKVTMSFGGVGRNVAHNLALLDSDVRLLTAFGEDYRARELKEGCLDCGIDIDASITVPGASTSTYLFIMDEHGEMQEAINDMQIYEYVTPERIEERLDVIQHAAACVIDTNLPQQTIEFIAKNVTCPIFCDPVSSIKAQKLKRVLGKIHTLKPNRLEAEMLSGIKITDDASLEAAAHELLATGLKRVFISLSEKGLLCADHEKTVRLPLLPAKLINMTGAGDAMMAGITWAYTQGMTLEQTGLIGMAASSMAIEGEDTINGELNVEEVIKRAGL</sequence>
<organism evidence="4 5">
    <name type="scientific">Lancefieldella parvula</name>
    <dbReference type="NCBI Taxonomy" id="1382"/>
    <lineage>
        <taxon>Bacteria</taxon>
        <taxon>Bacillati</taxon>
        <taxon>Actinomycetota</taxon>
        <taxon>Coriobacteriia</taxon>
        <taxon>Coriobacteriales</taxon>
        <taxon>Atopobiaceae</taxon>
        <taxon>Lancefieldella</taxon>
    </lineage>
</organism>
<dbReference type="InterPro" id="IPR036390">
    <property type="entry name" value="WH_DNA-bd_sf"/>
</dbReference>
<dbReference type="GO" id="GO:0016301">
    <property type="term" value="F:kinase activity"/>
    <property type="evidence" value="ECO:0007669"/>
    <property type="project" value="UniProtKB-KW"/>
</dbReference>
<proteinExistence type="predicted"/>
<keyword evidence="2 4" id="KW-0418">Kinase</keyword>
<feature type="domain" description="Carbohydrate kinase PfkB" evidence="3">
    <location>
        <begin position="62"/>
        <end position="346"/>
    </location>
</feature>
<dbReference type="InterPro" id="IPR029056">
    <property type="entry name" value="Ribokinase-like"/>
</dbReference>
<dbReference type="Pfam" id="PF13412">
    <property type="entry name" value="HTH_24"/>
    <property type="match status" value="1"/>
</dbReference>
<dbReference type="SUPFAM" id="SSF53613">
    <property type="entry name" value="Ribokinase-like"/>
    <property type="match status" value="1"/>
</dbReference>
<name>A0A9E7ACZ1_9ACTN</name>
<dbReference type="PANTHER" id="PTHR10584:SF166">
    <property type="entry name" value="RIBOKINASE"/>
    <property type="match status" value="1"/>
</dbReference>
<gene>
    <name evidence="4" type="ORF">M3I19_01130</name>
</gene>
<protein>
    <submittedName>
        <fullName evidence="4">PfkB family carbohydrate kinase</fullName>
    </submittedName>
</protein>
<dbReference type="SUPFAM" id="SSF46785">
    <property type="entry name" value="Winged helix' DNA-binding domain"/>
    <property type="match status" value="1"/>
</dbReference>
<evidence type="ECO:0000256" key="2">
    <source>
        <dbReference type="ARBA" id="ARBA00022777"/>
    </source>
</evidence>
<accession>A0A9E7ACZ1</accession>
<dbReference type="CDD" id="cd01941">
    <property type="entry name" value="YeiC_kinase_like"/>
    <property type="match status" value="1"/>
</dbReference>
<dbReference type="AlphaFoldDB" id="A0A9E7ACZ1"/>
<dbReference type="PANTHER" id="PTHR10584">
    <property type="entry name" value="SUGAR KINASE"/>
    <property type="match status" value="1"/>
</dbReference>
<dbReference type="InterPro" id="IPR011611">
    <property type="entry name" value="PfkB_dom"/>
</dbReference>
<dbReference type="EMBL" id="CP097092">
    <property type="protein sequence ID" value="UQF78331.1"/>
    <property type="molecule type" value="Genomic_DNA"/>
</dbReference>
<evidence type="ECO:0000313" key="4">
    <source>
        <dbReference type="EMBL" id="UQF78331.1"/>
    </source>
</evidence>
<dbReference type="Pfam" id="PF00294">
    <property type="entry name" value="PfkB"/>
    <property type="match status" value="1"/>
</dbReference>
<reference evidence="4" key="1">
    <citation type="submission" date="2022-05" db="EMBL/GenBank/DDBJ databases">
        <title>Using nanopore sequencing to obtain complete genomes from saliva samples.</title>
        <authorList>
            <person name="Baker J.L."/>
        </authorList>
    </citation>
    <scope>NUCLEOTIDE SEQUENCE</scope>
    <source>
        <strain evidence="4">JCVI-JB-Lp32</strain>
    </source>
</reference>
<keyword evidence="1" id="KW-0808">Transferase</keyword>
<dbReference type="Gene3D" id="3.40.1190.20">
    <property type="match status" value="1"/>
</dbReference>
<dbReference type="Gene3D" id="1.10.10.10">
    <property type="entry name" value="Winged helix-like DNA-binding domain superfamily/Winged helix DNA-binding domain"/>
    <property type="match status" value="1"/>
</dbReference>